<dbReference type="SUPFAM" id="SSF53187">
    <property type="entry name" value="Zn-dependent exopeptidases"/>
    <property type="match status" value="1"/>
</dbReference>
<feature type="transmembrane region" description="Helical" evidence="9">
    <location>
        <begin position="377"/>
        <end position="396"/>
    </location>
</feature>
<comment type="subcellular location">
    <subcellularLocation>
        <location evidence="2">Vacuole membrane</location>
        <topology evidence="2">Multi-pass membrane protein</topology>
    </subcellularLocation>
</comment>
<keyword evidence="6 9" id="KW-1133">Transmembrane helix</keyword>
<evidence type="ECO:0000313" key="12">
    <source>
        <dbReference type="Proteomes" id="UP000249082"/>
    </source>
</evidence>
<keyword evidence="7" id="KW-0325">Glycoprotein</keyword>
<evidence type="ECO:0000313" key="11">
    <source>
        <dbReference type="EMBL" id="PZQ55009.1"/>
    </source>
</evidence>
<proteinExistence type="inferred from homology"/>
<protein>
    <recommendedName>
        <fullName evidence="4">Vacuolar membrane protease</fullName>
    </recommendedName>
    <alternativeName>
        <fullName evidence="8">FXNA-related family protease 1</fullName>
    </alternativeName>
</protein>
<evidence type="ECO:0000259" key="10">
    <source>
        <dbReference type="Pfam" id="PF04389"/>
    </source>
</evidence>
<dbReference type="InterPro" id="IPR007484">
    <property type="entry name" value="Peptidase_M28"/>
</dbReference>
<feature type="transmembrane region" description="Helical" evidence="9">
    <location>
        <begin position="516"/>
        <end position="535"/>
    </location>
</feature>
<dbReference type="InterPro" id="IPR045175">
    <property type="entry name" value="M28_fam"/>
</dbReference>
<gene>
    <name evidence="11" type="ORF">DI555_10055</name>
</gene>
<accession>A0A2W5NSH5</accession>
<dbReference type="Pfam" id="PF04389">
    <property type="entry name" value="Peptidase_M28"/>
    <property type="match status" value="1"/>
</dbReference>
<dbReference type="EMBL" id="QFPX01000007">
    <property type="protein sequence ID" value="PZQ55009.1"/>
    <property type="molecule type" value="Genomic_DNA"/>
</dbReference>
<dbReference type="PANTHER" id="PTHR12147">
    <property type="entry name" value="METALLOPEPTIDASE M28 FAMILY MEMBER"/>
    <property type="match status" value="1"/>
</dbReference>
<dbReference type="Proteomes" id="UP000249082">
    <property type="component" value="Unassembled WGS sequence"/>
</dbReference>
<dbReference type="GO" id="GO:0005774">
    <property type="term" value="C:vacuolar membrane"/>
    <property type="evidence" value="ECO:0007669"/>
    <property type="project" value="UniProtKB-SubCell"/>
</dbReference>
<feature type="transmembrane region" description="Helical" evidence="9">
    <location>
        <begin position="489"/>
        <end position="510"/>
    </location>
</feature>
<keyword evidence="9" id="KW-0472">Membrane</keyword>
<dbReference type="AlphaFoldDB" id="A0A2W5NSH5"/>
<evidence type="ECO:0000256" key="3">
    <source>
        <dbReference type="ARBA" id="ARBA00010918"/>
    </source>
</evidence>
<evidence type="ECO:0000256" key="9">
    <source>
        <dbReference type="SAM" id="Phobius"/>
    </source>
</evidence>
<keyword evidence="5" id="KW-0926">Vacuole</keyword>
<evidence type="ECO:0000256" key="8">
    <source>
        <dbReference type="ARBA" id="ARBA00031512"/>
    </source>
</evidence>
<comment type="caution">
    <text evidence="11">The sequence shown here is derived from an EMBL/GenBank/DDBJ whole genome shotgun (WGS) entry which is preliminary data.</text>
</comment>
<reference evidence="11 12" key="1">
    <citation type="submission" date="2017-08" db="EMBL/GenBank/DDBJ databases">
        <title>Infants hospitalized years apart are colonized by the same room-sourced microbial strains.</title>
        <authorList>
            <person name="Brooks B."/>
            <person name="Olm M.R."/>
            <person name="Firek B.A."/>
            <person name="Baker R."/>
            <person name="Thomas B.C."/>
            <person name="Morowitz M.J."/>
            <person name="Banfield J.F."/>
        </authorList>
    </citation>
    <scope>NUCLEOTIDE SEQUENCE [LARGE SCALE GENOMIC DNA]</scope>
    <source>
        <strain evidence="11">S2_005_002_R2_33</strain>
    </source>
</reference>
<comment type="function">
    <text evidence="1">May be involved in vacuolar sorting and osmoregulation.</text>
</comment>
<evidence type="ECO:0000256" key="4">
    <source>
        <dbReference type="ARBA" id="ARBA00017435"/>
    </source>
</evidence>
<feature type="transmembrane region" description="Helical" evidence="9">
    <location>
        <begin position="465"/>
        <end position="482"/>
    </location>
</feature>
<evidence type="ECO:0000256" key="5">
    <source>
        <dbReference type="ARBA" id="ARBA00022554"/>
    </source>
</evidence>
<name>A0A2W5NSH5_9SPHN</name>
<feature type="domain" description="Peptidase M28" evidence="10">
    <location>
        <begin position="125"/>
        <end position="314"/>
    </location>
</feature>
<dbReference type="PANTHER" id="PTHR12147:SF58">
    <property type="entry name" value="VACUOLAR MEMBRANE PROTEASE"/>
    <property type="match status" value="1"/>
</dbReference>
<evidence type="ECO:0000256" key="2">
    <source>
        <dbReference type="ARBA" id="ARBA00004128"/>
    </source>
</evidence>
<comment type="similarity">
    <text evidence="3">Belongs to the peptidase M28 family.</text>
</comment>
<evidence type="ECO:0000256" key="7">
    <source>
        <dbReference type="ARBA" id="ARBA00023180"/>
    </source>
</evidence>
<evidence type="ECO:0000256" key="6">
    <source>
        <dbReference type="ARBA" id="ARBA00022989"/>
    </source>
</evidence>
<evidence type="ECO:0000256" key="1">
    <source>
        <dbReference type="ARBA" id="ARBA00003273"/>
    </source>
</evidence>
<dbReference type="Gene3D" id="3.40.630.10">
    <property type="entry name" value="Zn peptidases"/>
    <property type="match status" value="1"/>
</dbReference>
<dbReference type="GO" id="GO:0008235">
    <property type="term" value="F:metalloexopeptidase activity"/>
    <property type="evidence" value="ECO:0007669"/>
    <property type="project" value="InterPro"/>
</dbReference>
<feature type="transmembrane region" description="Helical" evidence="9">
    <location>
        <begin position="347"/>
        <end position="365"/>
    </location>
</feature>
<keyword evidence="9" id="KW-0812">Transmembrane</keyword>
<organism evidence="11 12">
    <name type="scientific">Novosphingobium pentaromativorans</name>
    <dbReference type="NCBI Taxonomy" id="205844"/>
    <lineage>
        <taxon>Bacteria</taxon>
        <taxon>Pseudomonadati</taxon>
        <taxon>Pseudomonadota</taxon>
        <taxon>Alphaproteobacteria</taxon>
        <taxon>Sphingomonadales</taxon>
        <taxon>Sphingomonadaceae</taxon>
        <taxon>Novosphingobium</taxon>
    </lineage>
</organism>
<feature type="transmembrane region" description="Helical" evidence="9">
    <location>
        <begin position="547"/>
        <end position="565"/>
    </location>
</feature>
<dbReference type="GO" id="GO:0006508">
    <property type="term" value="P:proteolysis"/>
    <property type="evidence" value="ECO:0007669"/>
    <property type="project" value="InterPro"/>
</dbReference>
<sequence>MNCRSGCFRRHVRGLAVKSAKFFIVALLFAVILAVLGTTPPRPASIDTSPDAFSASRAMVDVERIARAPHPSGSAEHAALRGYLMQRLGQLGLTVRTQEGQFPADARAELNRRSRGTEAGIPLTNVLGLLRGTDPSLPAVALMAHYDSVPGSPAAADDGAGVASILETLRALSLDRERKRDVLVILTDGEESGLLGARMFFEHAAEARRIGGIINLETRGGGGKANLFQTSALNGDVARLWADTAPHPAGTSLATFIYSVLPNDTDLTVALPHGYPAWNFAFIGRPGLYHSPLATAANLDRGSLQQMGEQTLELTRALVHSRELPGRAPDIVFFDVFGLFVVHYAPWWGWVMLAIGFAGYAALAARRFEPMPFLGGVARMLGVVIVAAAVLQGLNYLSQGSGPSDYYDRLAAIPKLQVMALLVGIDVTLLLAASGPTTRSGEAGMVLPLWLAGAVMQFLAPTAAYVLTVPLMLAGIAAWPWLRDGRAGRAVQVVVAAVVGGYALMLGYALMQAVGAAMPMVTALPLALLCMVFVPLRPVLRGQVARIASGGFLLLALAMALWVRWDGPAPTVPTYNQTRSLGIKG</sequence>